<comment type="caution">
    <text evidence="5">The sequence shown here is derived from an EMBL/GenBank/DDBJ whole genome shotgun (WGS) entry which is preliminary data.</text>
</comment>
<proteinExistence type="predicted"/>
<name>A0A397T0K1_9GLOM</name>
<dbReference type="GO" id="GO:0043657">
    <property type="term" value="C:host cell"/>
    <property type="evidence" value="ECO:0007669"/>
    <property type="project" value="UniProtKB-SubCell"/>
</dbReference>
<evidence type="ECO:0000313" key="6">
    <source>
        <dbReference type="Proteomes" id="UP000265703"/>
    </source>
</evidence>
<feature type="domain" description="Crinkler effector protein N-terminal" evidence="4">
    <location>
        <begin position="5"/>
        <end position="114"/>
    </location>
</feature>
<dbReference type="EMBL" id="QKYT01000215">
    <property type="protein sequence ID" value="RIA89577.1"/>
    <property type="molecule type" value="Genomic_DNA"/>
</dbReference>
<organism evidence="5 6">
    <name type="scientific">Glomus cerebriforme</name>
    <dbReference type="NCBI Taxonomy" id="658196"/>
    <lineage>
        <taxon>Eukaryota</taxon>
        <taxon>Fungi</taxon>
        <taxon>Fungi incertae sedis</taxon>
        <taxon>Mucoromycota</taxon>
        <taxon>Glomeromycotina</taxon>
        <taxon>Glomeromycetes</taxon>
        <taxon>Glomerales</taxon>
        <taxon>Glomeraceae</taxon>
        <taxon>Glomus</taxon>
    </lineage>
</organism>
<evidence type="ECO:0000256" key="1">
    <source>
        <dbReference type="ARBA" id="ARBA00004340"/>
    </source>
</evidence>
<dbReference type="OrthoDB" id="2343913at2759"/>
<reference evidence="5 6" key="1">
    <citation type="submission" date="2018-06" db="EMBL/GenBank/DDBJ databases">
        <title>Comparative genomics reveals the genomic features of Rhizophagus irregularis, R. cerebriforme, R. diaphanum and Gigaspora rosea, and their symbiotic lifestyle signature.</title>
        <authorList>
            <person name="Morin E."/>
            <person name="San Clemente H."/>
            <person name="Chen E.C.H."/>
            <person name="De La Providencia I."/>
            <person name="Hainaut M."/>
            <person name="Kuo A."/>
            <person name="Kohler A."/>
            <person name="Murat C."/>
            <person name="Tang N."/>
            <person name="Roy S."/>
            <person name="Loubradou J."/>
            <person name="Henrissat B."/>
            <person name="Grigoriev I.V."/>
            <person name="Corradi N."/>
            <person name="Roux C."/>
            <person name="Martin F.M."/>
        </authorList>
    </citation>
    <scope>NUCLEOTIDE SEQUENCE [LARGE SCALE GENOMIC DNA]</scope>
    <source>
        <strain evidence="5 6">DAOM 227022</strain>
    </source>
</reference>
<dbReference type="AlphaFoldDB" id="A0A397T0K1"/>
<gene>
    <name evidence="5" type="ORF">C1645_824699</name>
</gene>
<accession>A0A397T0K1</accession>
<comment type="subcellular location">
    <subcellularLocation>
        <location evidence="1">Host cell</location>
    </subcellularLocation>
    <subcellularLocation>
        <location evidence="2">Secreted</location>
    </subcellularLocation>
</comment>
<dbReference type="GO" id="GO:0005576">
    <property type="term" value="C:extracellular region"/>
    <property type="evidence" value="ECO:0007669"/>
    <property type="project" value="UniProtKB-SubCell"/>
</dbReference>
<keyword evidence="6" id="KW-1185">Reference proteome</keyword>
<dbReference type="Pfam" id="PF20147">
    <property type="entry name" value="Crinkler"/>
    <property type="match status" value="1"/>
</dbReference>
<dbReference type="Proteomes" id="UP000265703">
    <property type="component" value="Unassembled WGS sequence"/>
</dbReference>
<dbReference type="InterPro" id="IPR045379">
    <property type="entry name" value="Crinkler_N"/>
</dbReference>
<evidence type="ECO:0000256" key="3">
    <source>
        <dbReference type="ARBA" id="ARBA00022525"/>
    </source>
</evidence>
<sequence>MADVISINCLVINSSSPESISRHSIITLNISSDDTVDKLRVMIKERWPTLFEKITSTNFILHKVDTEGVKNVYEQIKFFKENKFYNSSEIFPDESISSHFFKDKLDEKIHVVVKI</sequence>
<evidence type="ECO:0000256" key="2">
    <source>
        <dbReference type="ARBA" id="ARBA00004613"/>
    </source>
</evidence>
<evidence type="ECO:0000259" key="4">
    <source>
        <dbReference type="Pfam" id="PF20147"/>
    </source>
</evidence>
<evidence type="ECO:0000313" key="5">
    <source>
        <dbReference type="EMBL" id="RIA89577.1"/>
    </source>
</evidence>
<keyword evidence="3" id="KW-0964">Secreted</keyword>
<protein>
    <recommendedName>
        <fullName evidence="4">Crinkler effector protein N-terminal domain-containing protein</fullName>
    </recommendedName>
</protein>